<sequence length="123" mass="13487">MRTDYLRLPIDADRGFPQAFRLAFNGNTYVVALYVTVTDEAVLAGAEPLELPRDGAYLVLDVSEQDGVRTRPIFRRKLVPDLEYEADDLALVFTRMSVHPLNLNGSGAFGSTVVGGVAARWAS</sequence>
<evidence type="ECO:0000313" key="1">
    <source>
        <dbReference type="EMBL" id="MBB5896058.1"/>
    </source>
</evidence>
<evidence type="ECO:0000313" key="2">
    <source>
        <dbReference type="Proteomes" id="UP000585638"/>
    </source>
</evidence>
<reference evidence="1 2" key="1">
    <citation type="submission" date="2020-08" db="EMBL/GenBank/DDBJ databases">
        <title>Sequencing the genomes of 1000 actinobacteria strains.</title>
        <authorList>
            <person name="Klenk H.-P."/>
        </authorList>
    </citation>
    <scope>NUCLEOTIDE SEQUENCE [LARGE SCALE GENOMIC DNA]</scope>
    <source>
        <strain evidence="1 2">DSM 43851</strain>
    </source>
</reference>
<dbReference type="AlphaFoldDB" id="A0A7W9KPH9"/>
<accession>A0A7W9KPH9</accession>
<dbReference type="Proteomes" id="UP000585638">
    <property type="component" value="Unassembled WGS sequence"/>
</dbReference>
<gene>
    <name evidence="1" type="ORF">BJ998_007254</name>
</gene>
<protein>
    <submittedName>
        <fullName evidence="1">Uncharacterized protein</fullName>
    </submittedName>
</protein>
<name>A0A7W9KPH9_9PSEU</name>
<dbReference type="EMBL" id="JACHIR010000001">
    <property type="protein sequence ID" value="MBB5896058.1"/>
    <property type="molecule type" value="Genomic_DNA"/>
</dbReference>
<organism evidence="1 2">
    <name type="scientific">Kutzneria kofuensis</name>
    <dbReference type="NCBI Taxonomy" id="103725"/>
    <lineage>
        <taxon>Bacteria</taxon>
        <taxon>Bacillati</taxon>
        <taxon>Actinomycetota</taxon>
        <taxon>Actinomycetes</taxon>
        <taxon>Pseudonocardiales</taxon>
        <taxon>Pseudonocardiaceae</taxon>
        <taxon>Kutzneria</taxon>
    </lineage>
</organism>
<proteinExistence type="predicted"/>
<dbReference type="RefSeq" id="WP_184867767.1">
    <property type="nucleotide sequence ID" value="NZ_BAAAWY010000035.1"/>
</dbReference>
<comment type="caution">
    <text evidence="1">The sequence shown here is derived from an EMBL/GenBank/DDBJ whole genome shotgun (WGS) entry which is preliminary data.</text>
</comment>
<keyword evidence="2" id="KW-1185">Reference proteome</keyword>